<dbReference type="EMBL" id="MZXV01000032">
    <property type="protein sequence ID" value="PZV37768.1"/>
    <property type="molecule type" value="Genomic_DNA"/>
</dbReference>
<evidence type="ECO:0000313" key="3">
    <source>
        <dbReference type="Proteomes" id="UP000248616"/>
    </source>
</evidence>
<comment type="caution">
    <text evidence="2">The sequence shown here is derived from an EMBL/GenBank/DDBJ whole genome shotgun (WGS) entry which is preliminary data.</text>
</comment>
<dbReference type="OrthoDB" id="8017333at2"/>
<organism evidence="2 3">
    <name type="scientific">Mesorhizobium kowhaii</name>
    <dbReference type="NCBI Taxonomy" id="1300272"/>
    <lineage>
        <taxon>Bacteria</taxon>
        <taxon>Pseudomonadati</taxon>
        <taxon>Pseudomonadota</taxon>
        <taxon>Alphaproteobacteria</taxon>
        <taxon>Hyphomicrobiales</taxon>
        <taxon>Phyllobacteriaceae</taxon>
        <taxon>Mesorhizobium</taxon>
    </lineage>
</organism>
<feature type="compositionally biased region" description="Gly residues" evidence="1">
    <location>
        <begin position="156"/>
        <end position="192"/>
    </location>
</feature>
<gene>
    <name evidence="2" type="ORF">B5V02_15970</name>
</gene>
<evidence type="ECO:0000256" key="1">
    <source>
        <dbReference type="SAM" id="MobiDB-lite"/>
    </source>
</evidence>
<dbReference type="Proteomes" id="UP000248616">
    <property type="component" value="Unassembled WGS sequence"/>
</dbReference>
<proteinExistence type="predicted"/>
<accession>A0A2W7C7F7</accession>
<name>A0A2W7C7F7_9HYPH</name>
<reference evidence="3" key="1">
    <citation type="submission" date="2017-03" db="EMBL/GenBank/DDBJ databases">
        <authorList>
            <person name="Safronova V.I."/>
            <person name="Sazanova A.L."/>
            <person name="Chirak E.R."/>
        </authorList>
    </citation>
    <scope>NUCLEOTIDE SEQUENCE [LARGE SCALE GENOMIC DNA]</scope>
    <source>
        <strain evidence="3">Ach-343</strain>
    </source>
</reference>
<dbReference type="RefSeq" id="WP_111545106.1">
    <property type="nucleotide sequence ID" value="NZ_MZXV01000032.1"/>
</dbReference>
<sequence>MITETILNTPAIHLFGRVLEDLKLKKRADGGRPPRLGNNRFLQNQIDASGSLLARIYAFTFEAQFYELARPTILLVHGPGTVVDYPAPGDTDLKVMSRGPSDPAYTGLASQIGSFARGMQVWVYDKSDLTMRLELDTGTLEDVLLSAELDPRSFGRSGGAMGRSGGAMGRSGGAMGRSGGAMGRSGGAMNRGGRGDLD</sequence>
<feature type="region of interest" description="Disordered" evidence="1">
    <location>
        <begin position="155"/>
        <end position="198"/>
    </location>
</feature>
<protein>
    <submittedName>
        <fullName evidence="2">Uncharacterized protein</fullName>
    </submittedName>
</protein>
<evidence type="ECO:0000313" key="2">
    <source>
        <dbReference type="EMBL" id="PZV37768.1"/>
    </source>
</evidence>
<dbReference type="AlphaFoldDB" id="A0A2W7C7F7"/>
<keyword evidence="3" id="KW-1185">Reference proteome</keyword>